<reference evidence="2" key="1">
    <citation type="submission" date="2016-11" db="UniProtKB">
        <authorList>
            <consortium name="WormBaseParasite"/>
        </authorList>
    </citation>
    <scope>IDENTIFICATION</scope>
    <source>
        <strain evidence="2">KR3021</strain>
    </source>
</reference>
<sequence length="388" mass="43396">MTRNFLFVATFCLVLFLAEGDLLGGRGKDNYNEESQDPFRQRFLTQNSDNSDNYYDVDLVNRYEQANPSYEDFVKSVKGQAPQYIPAYDDKFENEAPHYQQIPDQKNEYDLNDVEEKIYSDEHTPHSVYKDQRLSEIVNKLSELSPEFVPIIGEGSHHSQSNINEDSNKIPHKNIINIKSKEEVREDSQNNLNAAEPVPVKKGQNEFVEFIEPSISKAQKSIQKFELGDGLERSSGGRASSGMFSNMSIVVGVLAMALIAVVVVGTVSAGSYLRKSYGSQHADFSDFTRYSPGGPGRDKKGKKYMNGHGIEAGDEKLAYKAQLQHYQQAKQKIIYGDDVVGAVIPGVDCEEHSDDETDVENNYSVYECPGLAPTGDIQITNPNFDSAR</sequence>
<evidence type="ECO:0000313" key="2">
    <source>
        <dbReference type="WBParaSite" id="RSKR_0000257300.1"/>
    </source>
</evidence>
<protein>
    <submittedName>
        <fullName evidence="2">Neural proliferation differentiation and control protein 1-like</fullName>
    </submittedName>
</protein>
<dbReference type="WBParaSite" id="RSKR_0000257300.1">
    <property type="protein sequence ID" value="RSKR_0000257300.1"/>
    <property type="gene ID" value="RSKR_0000257300"/>
</dbReference>
<proteinExistence type="predicted"/>
<evidence type="ECO:0000313" key="1">
    <source>
        <dbReference type="Proteomes" id="UP000095286"/>
    </source>
</evidence>
<accession>A0AC35TNT9</accession>
<dbReference type="Proteomes" id="UP000095286">
    <property type="component" value="Unplaced"/>
</dbReference>
<name>A0AC35TNT9_9BILA</name>
<organism evidence="1 2">
    <name type="scientific">Rhabditophanes sp. KR3021</name>
    <dbReference type="NCBI Taxonomy" id="114890"/>
    <lineage>
        <taxon>Eukaryota</taxon>
        <taxon>Metazoa</taxon>
        <taxon>Ecdysozoa</taxon>
        <taxon>Nematoda</taxon>
        <taxon>Chromadorea</taxon>
        <taxon>Rhabditida</taxon>
        <taxon>Tylenchina</taxon>
        <taxon>Panagrolaimomorpha</taxon>
        <taxon>Strongyloidoidea</taxon>
        <taxon>Alloionematidae</taxon>
        <taxon>Rhabditophanes</taxon>
    </lineage>
</organism>